<name>A0ABN1YAP4_9PSEU</name>
<proteinExistence type="predicted"/>
<reference evidence="2 3" key="1">
    <citation type="journal article" date="2019" name="Int. J. Syst. Evol. Microbiol.">
        <title>The Global Catalogue of Microorganisms (GCM) 10K type strain sequencing project: providing services to taxonomists for standard genome sequencing and annotation.</title>
        <authorList>
            <consortium name="The Broad Institute Genomics Platform"/>
            <consortium name="The Broad Institute Genome Sequencing Center for Infectious Disease"/>
            <person name="Wu L."/>
            <person name="Ma J."/>
        </authorList>
    </citation>
    <scope>NUCLEOTIDE SEQUENCE [LARGE SCALE GENOMIC DNA]</scope>
    <source>
        <strain evidence="2 3">JCM 11896</strain>
    </source>
</reference>
<comment type="caution">
    <text evidence="2">The sequence shown here is derived from an EMBL/GenBank/DDBJ whole genome shotgun (WGS) entry which is preliminary data.</text>
</comment>
<feature type="region of interest" description="Disordered" evidence="1">
    <location>
        <begin position="1"/>
        <end position="23"/>
    </location>
</feature>
<accession>A0ABN1YAP4</accession>
<protein>
    <submittedName>
        <fullName evidence="2">Uncharacterized protein</fullName>
    </submittedName>
</protein>
<feature type="compositionally biased region" description="Basic residues" evidence="1">
    <location>
        <begin position="1"/>
        <end position="11"/>
    </location>
</feature>
<sequence length="63" mass="6924">MQRRLPHHLGRARPAPTARLTDRLRSPALVIPCGTGPRHDPGVGSRYSTGRYVASSCGVTFRR</sequence>
<dbReference type="Proteomes" id="UP001501414">
    <property type="component" value="Unassembled WGS sequence"/>
</dbReference>
<dbReference type="EMBL" id="BAAAJK010000052">
    <property type="protein sequence ID" value="GAA1400944.1"/>
    <property type="molecule type" value="Genomic_DNA"/>
</dbReference>
<keyword evidence="3" id="KW-1185">Reference proteome</keyword>
<feature type="region of interest" description="Disordered" evidence="1">
    <location>
        <begin position="29"/>
        <end position="48"/>
    </location>
</feature>
<gene>
    <name evidence="2" type="ORF">GCM10009613_58550</name>
</gene>
<evidence type="ECO:0000313" key="2">
    <source>
        <dbReference type="EMBL" id="GAA1400944.1"/>
    </source>
</evidence>
<evidence type="ECO:0000256" key="1">
    <source>
        <dbReference type="SAM" id="MobiDB-lite"/>
    </source>
</evidence>
<organism evidence="2 3">
    <name type="scientific">Pseudonocardia kongjuensis</name>
    <dbReference type="NCBI Taxonomy" id="102227"/>
    <lineage>
        <taxon>Bacteria</taxon>
        <taxon>Bacillati</taxon>
        <taxon>Actinomycetota</taxon>
        <taxon>Actinomycetes</taxon>
        <taxon>Pseudonocardiales</taxon>
        <taxon>Pseudonocardiaceae</taxon>
        <taxon>Pseudonocardia</taxon>
    </lineage>
</organism>
<evidence type="ECO:0000313" key="3">
    <source>
        <dbReference type="Proteomes" id="UP001501414"/>
    </source>
</evidence>